<dbReference type="InterPro" id="IPR036291">
    <property type="entry name" value="NAD(P)-bd_dom_sf"/>
</dbReference>
<protein>
    <submittedName>
        <fullName evidence="13">6-phospho-beta-glucosidase</fullName>
        <ecNumber evidence="12">3.2.1.86</ecNumber>
    </submittedName>
</protein>
<dbReference type="Gene3D" id="3.90.110.10">
    <property type="entry name" value="Lactate dehydrogenase/glycoside hydrolase, family 4, C-terminal"/>
    <property type="match status" value="1"/>
</dbReference>
<dbReference type="SUPFAM" id="SSF51735">
    <property type="entry name" value="NAD(P)-binding Rossmann-fold domains"/>
    <property type="match status" value="1"/>
</dbReference>
<dbReference type="EC" id="3.2.1.86" evidence="12"/>
<dbReference type="CDD" id="cd05296">
    <property type="entry name" value="GH4_P_beta_glucosidase"/>
    <property type="match status" value="1"/>
</dbReference>
<keyword evidence="3 10" id="KW-0378">Hydrolase</keyword>
<keyword evidence="8" id="KW-0408">Iron</keyword>
<keyword evidence="4 10" id="KW-0520">NAD</keyword>
<evidence type="ECO:0000256" key="5">
    <source>
        <dbReference type="ARBA" id="ARBA00023211"/>
    </source>
</evidence>
<evidence type="ECO:0000256" key="4">
    <source>
        <dbReference type="ARBA" id="ARBA00023027"/>
    </source>
</evidence>
<sequence>MKKLKVVTIGGGSSYTPELIDGFIKRYAELPVTDYYLLDIEEGKEKLEIVGKLAQRMVAEAGLPMNIHLTLDREEALKDADFVTTQLRVGFLDARINDEKIPLKYGVLGQETTGPGGFMKAQRTIPVLLDICKDMERWCPNGWLINFTNPAGIVTEAITRHSAIRTIGICSGANSMMMDIAKAYGVQKSDVYARIIGLNHLIFADQIFLKGEDYTDDFIEKLAEGSANNSLKNIPDIGFSARFARALHMYPISYLKYYFLTREMTDAALRDANTKGTRGEQTREIEQRLFTLYQDPHLAHKPKELEQRGGAWYSDTACSIISAIYNDKKEIHVVNVPNRGTTPDLPDHVTLETNAMIDRNGAHPLAYGRLPVKIRGLIQSVKAYEELTVEAAVTGNYDTALLALSVNPLVPSAAAAEQILNEYLEVNHRYLPQYAKRKDAQ</sequence>
<dbReference type="GO" id="GO:0005975">
    <property type="term" value="P:carbohydrate metabolic process"/>
    <property type="evidence" value="ECO:0007669"/>
    <property type="project" value="InterPro"/>
</dbReference>
<evidence type="ECO:0000256" key="3">
    <source>
        <dbReference type="ARBA" id="ARBA00022801"/>
    </source>
</evidence>
<gene>
    <name evidence="12" type="primary">chbF_1</name>
    <name evidence="13" type="ORF">B9Q30_12015</name>
    <name evidence="12" type="ORF">SAMEA2273352_01360</name>
</gene>
<accession>A0A144KRA3</accession>
<evidence type="ECO:0000256" key="7">
    <source>
        <dbReference type="PIRSR" id="PIRSR601088-2"/>
    </source>
</evidence>
<evidence type="ECO:0000313" key="15">
    <source>
        <dbReference type="Proteomes" id="UP000229974"/>
    </source>
</evidence>
<evidence type="ECO:0000256" key="2">
    <source>
        <dbReference type="ARBA" id="ARBA00022723"/>
    </source>
</evidence>
<dbReference type="PRINTS" id="PR00732">
    <property type="entry name" value="GLHYDRLASE4"/>
</dbReference>
<evidence type="ECO:0000313" key="13">
    <source>
        <dbReference type="EMBL" id="PJD86595.1"/>
    </source>
</evidence>
<evidence type="ECO:0000256" key="10">
    <source>
        <dbReference type="RuleBase" id="RU361152"/>
    </source>
</evidence>
<evidence type="ECO:0000256" key="1">
    <source>
        <dbReference type="ARBA" id="ARBA00010141"/>
    </source>
</evidence>
<dbReference type="Pfam" id="PF11975">
    <property type="entry name" value="Glyco_hydro_4C"/>
    <property type="match status" value="1"/>
</dbReference>
<dbReference type="OrthoDB" id="9767022at2"/>
<evidence type="ECO:0000259" key="11">
    <source>
        <dbReference type="Pfam" id="PF11975"/>
    </source>
</evidence>
<keyword evidence="2 8" id="KW-0479">Metal-binding</keyword>
<keyword evidence="8" id="KW-0170">Cobalt</keyword>
<keyword evidence="8" id="KW-0533">Nickel</keyword>
<evidence type="ECO:0000256" key="9">
    <source>
        <dbReference type="PIRSR" id="PIRSR601088-4"/>
    </source>
</evidence>
<evidence type="ECO:0000256" key="6">
    <source>
        <dbReference type="ARBA" id="ARBA00023295"/>
    </source>
</evidence>
<comment type="caution">
    <text evidence="13">The sequence shown here is derived from an EMBL/GenBank/DDBJ whole genome shotgun (WGS) entry which is preliminary data.</text>
</comment>
<dbReference type="InterPro" id="IPR001088">
    <property type="entry name" value="Glyco_hydro_4"/>
</dbReference>
<evidence type="ECO:0000313" key="14">
    <source>
        <dbReference type="Proteomes" id="UP000076205"/>
    </source>
</evidence>
<dbReference type="InterPro" id="IPR015955">
    <property type="entry name" value="Lactate_DH/Glyco_Ohase_4_C"/>
</dbReference>
<dbReference type="InterPro" id="IPR022616">
    <property type="entry name" value="Glyco_hydro_4_C"/>
</dbReference>
<organism evidence="13 15">
    <name type="scientific">Enterobacter hormaechei</name>
    <dbReference type="NCBI Taxonomy" id="158836"/>
    <lineage>
        <taxon>Bacteria</taxon>
        <taxon>Pseudomonadati</taxon>
        <taxon>Pseudomonadota</taxon>
        <taxon>Gammaproteobacteria</taxon>
        <taxon>Enterobacterales</taxon>
        <taxon>Enterobacteriaceae</taxon>
        <taxon>Enterobacter</taxon>
        <taxon>Enterobacter cloacae complex</taxon>
    </lineage>
</organism>
<feature type="site" description="Increases basicity of active site Tyr" evidence="9">
    <location>
        <position position="111"/>
    </location>
</feature>
<feature type="domain" description="Glycosyl hydrolase family 4 C-terminal" evidence="11">
    <location>
        <begin position="196"/>
        <end position="410"/>
    </location>
</feature>
<evidence type="ECO:0000256" key="8">
    <source>
        <dbReference type="PIRSR" id="PIRSR601088-3"/>
    </source>
</evidence>
<dbReference type="AlphaFoldDB" id="A0A144KRA3"/>
<name>A0A144KRA3_9ENTR</name>
<feature type="binding site" evidence="7">
    <location>
        <position position="149"/>
    </location>
    <ligand>
        <name>substrate</name>
    </ligand>
</feature>
<dbReference type="PANTHER" id="PTHR32092">
    <property type="entry name" value="6-PHOSPHO-BETA-GLUCOSIDASE-RELATED"/>
    <property type="match status" value="1"/>
</dbReference>
<dbReference type="KEGG" id="ehm:AB284_20095"/>
<comment type="similarity">
    <text evidence="1 10">Belongs to the glycosyl hydrolase 4 family.</text>
</comment>
<dbReference type="PANTHER" id="PTHR32092:SF5">
    <property type="entry name" value="6-PHOSPHO-BETA-GLUCOSIDASE"/>
    <property type="match status" value="1"/>
</dbReference>
<dbReference type="EMBL" id="FJYW01000002">
    <property type="protein sequence ID" value="CZW95235.1"/>
    <property type="molecule type" value="Genomic_DNA"/>
</dbReference>
<feature type="binding site" evidence="8">
    <location>
        <position position="170"/>
    </location>
    <ligand>
        <name>Mn(2+)</name>
        <dbReference type="ChEBI" id="CHEBI:29035"/>
    </ligand>
</feature>
<dbReference type="Gene3D" id="3.40.50.720">
    <property type="entry name" value="NAD(P)-binding Rossmann-like Domain"/>
    <property type="match status" value="1"/>
</dbReference>
<evidence type="ECO:0000313" key="12">
    <source>
        <dbReference type="EMBL" id="CZW95235.1"/>
    </source>
</evidence>
<feature type="binding site" evidence="8">
    <location>
        <position position="200"/>
    </location>
    <ligand>
        <name>Mn(2+)</name>
        <dbReference type="ChEBI" id="CHEBI:29035"/>
    </ligand>
</feature>
<comment type="cofactor">
    <cofactor evidence="10">
        <name>NAD(+)</name>
        <dbReference type="ChEBI" id="CHEBI:57540"/>
    </cofactor>
    <text evidence="10">Binds 1 NAD(+) per subunit.</text>
</comment>
<dbReference type="Pfam" id="PF02056">
    <property type="entry name" value="Glyco_hydro_4"/>
    <property type="match status" value="1"/>
</dbReference>
<dbReference type="GO" id="GO:0046872">
    <property type="term" value="F:metal ion binding"/>
    <property type="evidence" value="ECO:0007669"/>
    <property type="project" value="UniProtKB-KW"/>
</dbReference>
<dbReference type="GO" id="GO:0016616">
    <property type="term" value="F:oxidoreductase activity, acting on the CH-OH group of donors, NAD or NADP as acceptor"/>
    <property type="evidence" value="ECO:0007669"/>
    <property type="project" value="InterPro"/>
</dbReference>
<dbReference type="Proteomes" id="UP000229974">
    <property type="component" value="Unassembled WGS sequence"/>
</dbReference>
<dbReference type="GO" id="GO:0008706">
    <property type="term" value="F:6-phospho-beta-glucosidase activity"/>
    <property type="evidence" value="ECO:0007669"/>
    <property type="project" value="UniProtKB-EC"/>
</dbReference>
<dbReference type="EMBL" id="NEEW01000005">
    <property type="protein sequence ID" value="PJD86595.1"/>
    <property type="molecule type" value="Genomic_DNA"/>
</dbReference>
<keyword evidence="6 10" id="KW-0326">Glycosidase</keyword>
<accession>A0A2J0Q2D2</accession>
<reference evidence="13 15" key="2">
    <citation type="journal article" date="2017" name="J. Antimicrob. Chemother.">
        <title>Characterization of the population structure, drug resistance mechanisms and plasmids of the community-associated Enterobacter cloacae complex in China.</title>
        <authorList>
            <person name="Zhou K."/>
            <person name="Yu W."/>
            <person name="Cao X."/>
            <person name="Shen P."/>
            <person name="Lu H."/>
            <person name="Luo Q."/>
            <person name="Rossen J.W.A."/>
            <person name="Xiao Y."/>
        </authorList>
    </citation>
    <scope>NUCLEOTIDE SEQUENCE [LARGE SCALE GENOMIC DNA]</scope>
    <source>
        <strain evidence="13 15">ECC904</strain>
    </source>
</reference>
<feature type="binding site" evidence="7">
    <location>
        <position position="95"/>
    </location>
    <ligand>
        <name>substrate</name>
    </ligand>
</feature>
<reference evidence="12 14" key="1">
    <citation type="submission" date="2016-03" db="EMBL/GenBank/DDBJ databases">
        <authorList>
            <consortium name="Pathogen Informatics"/>
        </authorList>
    </citation>
    <scope>NUCLEOTIDE SEQUENCE [LARGE SCALE GENOMIC DNA]</scope>
    <source>
        <strain evidence="12">E1424</strain>
        <strain evidence="14">e1424</strain>
    </source>
</reference>
<dbReference type="Proteomes" id="UP000076205">
    <property type="component" value="Unassembled WGS sequence"/>
</dbReference>
<dbReference type="RefSeq" id="WP_015571289.1">
    <property type="nucleotide sequence ID" value="NZ_BPUF01000022.1"/>
</dbReference>
<dbReference type="SUPFAM" id="SSF56327">
    <property type="entry name" value="LDH C-terminal domain-like"/>
    <property type="match status" value="1"/>
</dbReference>
<proteinExistence type="inferred from homology"/>
<keyword evidence="5 8" id="KW-0464">Manganese</keyword>